<gene>
    <name evidence="3" type="ORF">LE_TR10046_c0_g1_i1_g.34160</name>
</gene>
<accession>A0A1J3HAH2</accession>
<proteinExistence type="predicted"/>
<protein>
    <recommendedName>
        <fullName evidence="2">VQ domain-containing protein</fullName>
    </recommendedName>
</protein>
<feature type="domain" description="VQ" evidence="2">
    <location>
        <begin position="13"/>
        <end position="38"/>
    </location>
</feature>
<feature type="region of interest" description="Disordered" evidence="1">
    <location>
        <begin position="1"/>
        <end position="21"/>
    </location>
</feature>
<organism evidence="3">
    <name type="scientific">Noccaea caerulescens</name>
    <name type="common">Alpine penny-cress</name>
    <name type="synonym">Thlaspi caerulescens</name>
    <dbReference type="NCBI Taxonomy" id="107243"/>
    <lineage>
        <taxon>Eukaryota</taxon>
        <taxon>Viridiplantae</taxon>
        <taxon>Streptophyta</taxon>
        <taxon>Embryophyta</taxon>
        <taxon>Tracheophyta</taxon>
        <taxon>Spermatophyta</taxon>
        <taxon>Magnoliopsida</taxon>
        <taxon>eudicotyledons</taxon>
        <taxon>Gunneridae</taxon>
        <taxon>Pentapetalae</taxon>
        <taxon>rosids</taxon>
        <taxon>malvids</taxon>
        <taxon>Brassicales</taxon>
        <taxon>Brassicaceae</taxon>
        <taxon>Coluteocarpeae</taxon>
        <taxon>Noccaea</taxon>
    </lineage>
</organism>
<dbReference type="InterPro" id="IPR008889">
    <property type="entry name" value="VQ"/>
</dbReference>
<name>A0A1J3HAH2_NOCCA</name>
<dbReference type="EMBL" id="GEVL01012026">
    <property type="protein sequence ID" value="JAU65315.1"/>
    <property type="molecule type" value="Transcribed_RNA"/>
</dbReference>
<evidence type="ECO:0000313" key="3">
    <source>
        <dbReference type="EMBL" id="JAU65315.1"/>
    </source>
</evidence>
<sequence>MRERRSYKGSRRTMPTTHLNANPSNFRDLVQKFTGRSAGVDKSLRRKGPVTLDFRSPASVPKEFIFPSSGDLQNCDRAINRHVSDEGSHATLESRETASYEMGGCDDHAHGDHDKDDDLLREYYLENSSCNGVQYVAYGDFYHEALLLEEFMMRDFDI</sequence>
<evidence type="ECO:0000259" key="2">
    <source>
        <dbReference type="Pfam" id="PF05678"/>
    </source>
</evidence>
<dbReference type="Pfam" id="PF05678">
    <property type="entry name" value="VQ"/>
    <property type="match status" value="1"/>
</dbReference>
<reference evidence="3" key="1">
    <citation type="submission" date="2016-07" db="EMBL/GenBank/DDBJ databases">
        <title>De novo transcriptome assembly of four accessions of the metal hyperaccumulator plant Noccaea caerulescens.</title>
        <authorList>
            <person name="Blande D."/>
            <person name="Halimaa P."/>
            <person name="Tervahauta A.I."/>
            <person name="Aarts M.G."/>
            <person name="Karenlampi S.O."/>
        </authorList>
    </citation>
    <scope>NUCLEOTIDE SEQUENCE</scope>
</reference>
<dbReference type="AlphaFoldDB" id="A0A1J3HAH2"/>
<evidence type="ECO:0000256" key="1">
    <source>
        <dbReference type="SAM" id="MobiDB-lite"/>
    </source>
</evidence>